<organism evidence="10 11">
    <name type="scientific">Strongylocentrotus purpuratus</name>
    <name type="common">Purple sea urchin</name>
    <dbReference type="NCBI Taxonomy" id="7668"/>
    <lineage>
        <taxon>Eukaryota</taxon>
        <taxon>Metazoa</taxon>
        <taxon>Echinodermata</taxon>
        <taxon>Eleutherozoa</taxon>
        <taxon>Echinozoa</taxon>
        <taxon>Echinoidea</taxon>
        <taxon>Euechinoidea</taxon>
        <taxon>Echinacea</taxon>
        <taxon>Camarodonta</taxon>
        <taxon>Echinidea</taxon>
        <taxon>Strongylocentrotidae</taxon>
        <taxon>Strongylocentrotus</taxon>
    </lineage>
</organism>
<feature type="compositionally biased region" description="Polar residues" evidence="8">
    <location>
        <begin position="2141"/>
        <end position="2166"/>
    </location>
</feature>
<feature type="compositionally biased region" description="Polar residues" evidence="8">
    <location>
        <begin position="1939"/>
        <end position="1967"/>
    </location>
</feature>
<feature type="compositionally biased region" description="Polar residues" evidence="8">
    <location>
        <begin position="1752"/>
        <end position="1773"/>
    </location>
</feature>
<feature type="region of interest" description="Disordered" evidence="8">
    <location>
        <begin position="648"/>
        <end position="821"/>
    </location>
</feature>
<evidence type="ECO:0000313" key="11">
    <source>
        <dbReference type="Proteomes" id="UP000007110"/>
    </source>
</evidence>
<feature type="compositionally biased region" description="Basic and acidic residues" evidence="8">
    <location>
        <begin position="654"/>
        <end position="670"/>
    </location>
</feature>
<feature type="compositionally biased region" description="Polar residues" evidence="8">
    <location>
        <begin position="526"/>
        <end position="537"/>
    </location>
</feature>
<dbReference type="PANTHER" id="PTHR24406">
    <property type="entry name" value="TRANSCRIPTIONAL REPRESSOR CTCFL-RELATED"/>
    <property type="match status" value="1"/>
</dbReference>
<comment type="subcellular location">
    <subcellularLocation>
        <location evidence="1">Nucleus</location>
    </subcellularLocation>
</comment>
<feature type="region of interest" description="Disordered" evidence="8">
    <location>
        <begin position="1527"/>
        <end position="1556"/>
    </location>
</feature>
<evidence type="ECO:0000256" key="8">
    <source>
        <dbReference type="SAM" id="MobiDB-lite"/>
    </source>
</evidence>
<feature type="region of interest" description="Disordered" evidence="8">
    <location>
        <begin position="1748"/>
        <end position="1774"/>
    </location>
</feature>
<keyword evidence="11" id="KW-1185">Reference proteome</keyword>
<dbReference type="GO" id="GO:0005634">
    <property type="term" value="C:nucleus"/>
    <property type="evidence" value="ECO:0007669"/>
    <property type="project" value="UniProtKB-SubCell"/>
</dbReference>
<proteinExistence type="predicted"/>
<dbReference type="KEGG" id="spu:105443635"/>
<evidence type="ECO:0000256" key="3">
    <source>
        <dbReference type="ARBA" id="ARBA00022737"/>
    </source>
</evidence>
<feature type="compositionally biased region" description="Polar residues" evidence="8">
    <location>
        <begin position="674"/>
        <end position="690"/>
    </location>
</feature>
<feature type="compositionally biased region" description="Basic and acidic residues" evidence="8">
    <location>
        <begin position="694"/>
        <end position="708"/>
    </location>
</feature>
<dbReference type="Proteomes" id="UP000007110">
    <property type="component" value="Unassembled WGS sequence"/>
</dbReference>
<sequence>MITSRNLDRLDIVQGNKEPQTKKSRGRPRKDTTTMLPSQKNCQEEAHRVFHVQKLDILHQESGCIISHVEKDLPLQQERLIDDNFPGTDRNSNPFCVPKLIESRQQKTDVSLLHNTQPNPLKDDSGHVSSAMRTLAWKDKPSSEFQGMSEDVTCLTPPGSNECLSTISGDECPQTPEEPSIQKACQSPSNVTISLSSSAPDPLSEAVASSPSSNLHMPQFHQGSTITDSSKEMLDRTRSPCVLPVMRKESMCGRDQSEKSITEGNPGNSENVSIVATDGSTEESDGLAQVRIAKTFSLSKDELSSSCTHFGDMETQHSGANSTTSVNNVPVKVTDDSSILPRRERKNIFQALGSVLNSQTSNQGRNLDASDFSYFIQQDEWHQELSVSDPEIPCLEAYGGSGQYGYASHNSPHSGGSDTLPILEKEAFHGTCLDDDDEFEFENPSDVTSEFDKPRENVNVEDFSHNWPLGSDPPQPETDIIDAAEAVDQDLQKEDAGVADDEEEFEFETPDEDDTIHPHVKLLEEQSPSHIAISESSTSKEECIHNDRKVLSTPTEIQEKQTDQCDDMQFQNSFPNLGISPNHLVSSASSPSMSASGNSSPSRGVGFQDCKKSPSTKLQNLPMPDSIDTTEELNGNATAIQEFHVSQKPLHQTWSEHVKQADIIENDQEKNGITLDSGNISEQNDESSVPDSKVMQDVDNKIDQKESSVVDDTEMQEMDQQETHSKSVTEEVDMAPGMEGRDEQSSDGNNPAECNDESSEKPNTSQDMNDEHLQSNTAVDKGIPIHEAHPTDKNNADSLRQESQHVADPKELPNSTFDRCSPELVDEEKVAHSVVGDIEISDDCKADTNVQEGDSSLNGQDTAELSSGATDLLNHVRPSNDADSEACKRKEKRTIRLSETPEDNLDKRASEDSIHRASQEENHKGEEHPPIMQCKETEFQEEEPEKDLHKKEVISEECPATVETSCKDTEKESKSSSDDNEEDLVDVGVLQDSYAKVEHASLTASEQLQATLESKEDTDEVTTVPSKPEDCSDAMELQEQIKEPQSTLSTGPDVEELCPIRIDKRGGQTDVTKSNEQQEPAQSDSTKRENDNPLSSDSQNESDFEDSQPLSLSQMQQNQVVDALQQSNSSIEQEIQNCEKEESNPQPSLTKDRDMVKDQSADHQLSLQSNLEELETSKLDQSQKELTAEYLGQDCPKESVTTEPTVLPESLCSPTHPNGSFESSANQTDTSQDGNNLKDDITYSNFSQTSEGLVNLIDAKKQANEDPFVYLGGSTCEGTMDMLSVACEETVGGYDEDAMSTTSSGGATIPYPLSDGDDWNDHDECNDNNVAQVGVPSSTVQDVPNLHTTRHRKDVEHSLTSTACKWTVKFTNPKKRKRSRDRHLAKGKRKSHKKQNPTEKGDKKHIKMTFVADSDVVFGSKSPDTATKLSENEESVPGENSQSLLQEEAIVMEPSGRRNHLEVDDPMVEKEINQDLEKPKSPQKTQLVSHTTCKLPISKSSHSHLSHINESSPAEANQSVVMKPIGTNAETLGDSNSEKRPSSDDCQVGEPLNGGPEPVVIATSRVEDLVMIAGDDPRTLSAGKELYSASATAALKSLVPSGSLPSNQGVTPMVEIQSTISSSGCMTDPQREGKKMQHTVQSSAEEVDIGAKTVQHIPQYIPQYIPQDKATFFGTPRNNKTQIRPQLNTNRTYFLNPSQQSSHFLQQQPPVPMIQLRNPYLKQSGTCDELKQHLLSKEKLVAPDLPNLMHHQPQSQLPNPNQRSTSRQNSATYPSERELALNQLAELRMQSQIDREKRNANVPKRENTAVTINHTYLEYFRPSPQRNLPIGTNPNHFGAQGMSVGLGHEEYERPQFHGSRVATAGTFSPPIADQLPRNLAKFQNQQIHDKGETSRVRYSPAHHHLGYADNIPVYTTSGPKEQLIAVYPDGTQAGIPPRTNLQQNLQPARKSSTPMQVSTVKQPQSNPGKEPTQAPVDQDIALDMLRQLHGGCGAIKNDHAGQDLLGSQTSCVSLLETPHVLPIMGLNQSPTLIQHPSQTSNQLIHQLPNPAFDRFLSSQRMNMVDSQHVLYHPHTVQSNQGSSLTGAATNLCHTTSRTPTPRMHSRTPTPKSNTTSTTYTSDNLTILSHQPVSTELERASLSRTSTPRSHCTPSSTPNSIGESTLPGQMDIQTSQMLQKNSAPEEEMPLDLTCKARTKVHVEQNPIAPLDLSCKPRMWDAESREQIVARFHREVIEESRIQVTLSRSQSEHPGSDIVEANRNEARSIQSEMSHSSNTYTTVDSRHDRSPVQTDYVSHQDRNISRQDLNTELLGSKLGHPWKSGESTTPVEFVPENEQMVDVITVPEQYVAIDRNVCIERVGQPHAFSDLLDHGLTSEGPGLKIAKTCNTYVNPATGTSSIPLIDLTTIPKKSLTLTAGESAKTTVAVHHRLEQVPDETNAKKLADSQDQFLHVSYHLRRTRSDDTEVRHSSSISRYTSNDSPAVGFESNKNQPDGACIDPQNMLRSSSTSNIAVAASDLQVEDNLKQLKSNFPKDSQPVSDMSQCPKKRYKRAHEAYLMQSVGLTPSKMPAVRTASDVTQPAASLLPSGRRKRGRPRGSKKTFEASLQEAPVNKQCKFCEFGTTSRQEMKNHVNEVHFEKYRAKAASEKADSITNNPESHARFGDEFQASVTAEMGLGTSGSKVTPNISSKVDMPERLGSKELSQEISNTLQTGADYCHHCDIYFNDTSSLAAHQRIHHKCEKQSFECRLCEFSDSLPGPLVVHINKMHLKELRGGPCPFRNCSRKFLTLTEVKEHLNDHWIVKQYACKICGVRYQVFSSLKAHLDRHKQDLPNTCKDYHMYI</sequence>
<feature type="region of interest" description="Disordered" evidence="8">
    <location>
        <begin position="2140"/>
        <end position="2166"/>
    </location>
</feature>
<feature type="compositionally biased region" description="Polar residues" evidence="8">
    <location>
        <begin position="207"/>
        <end position="228"/>
    </location>
</feature>
<feature type="compositionally biased region" description="Polar residues" evidence="8">
    <location>
        <begin position="2470"/>
        <end position="2481"/>
    </location>
</feature>
<feature type="domain" description="C2H2-type" evidence="9">
    <location>
        <begin position="2716"/>
        <end position="2744"/>
    </location>
</feature>
<feature type="region of interest" description="Disordered" evidence="8">
    <location>
        <begin position="1936"/>
        <end position="1974"/>
    </location>
</feature>
<feature type="region of interest" description="Disordered" evidence="8">
    <location>
        <begin position="1007"/>
        <end position="1240"/>
    </location>
</feature>
<keyword evidence="3" id="KW-0677">Repeat</keyword>
<dbReference type="GeneID" id="105443635"/>
<feature type="compositionally biased region" description="Basic residues" evidence="8">
    <location>
        <begin position="1372"/>
        <end position="1395"/>
    </location>
</feature>
<evidence type="ECO:0000256" key="6">
    <source>
        <dbReference type="ARBA" id="ARBA00023242"/>
    </source>
</evidence>
<feature type="compositionally biased region" description="Polar residues" evidence="8">
    <location>
        <begin position="2265"/>
        <end position="2281"/>
    </location>
</feature>
<dbReference type="InterPro" id="IPR013087">
    <property type="entry name" value="Znf_C2H2_type"/>
</dbReference>
<evidence type="ECO:0000256" key="1">
    <source>
        <dbReference type="ARBA" id="ARBA00004123"/>
    </source>
</evidence>
<feature type="compositionally biased region" description="Polar residues" evidence="8">
    <location>
        <begin position="1108"/>
        <end position="1120"/>
    </location>
</feature>
<feature type="compositionally biased region" description="Basic and acidic residues" evidence="8">
    <location>
        <begin position="1150"/>
        <end position="1161"/>
    </location>
</feature>
<feature type="compositionally biased region" description="Low complexity" evidence="8">
    <location>
        <begin position="1125"/>
        <end position="1136"/>
    </location>
</feature>
<dbReference type="SMART" id="SM00355">
    <property type="entry name" value="ZnF_C2H2"/>
    <property type="match status" value="5"/>
</dbReference>
<feature type="region of interest" description="Disordered" evidence="8">
    <location>
        <begin position="192"/>
        <end position="235"/>
    </location>
</feature>
<feature type="compositionally biased region" description="Basic and acidic residues" evidence="8">
    <location>
        <begin position="538"/>
        <end position="550"/>
    </location>
</feature>
<feature type="compositionally biased region" description="Basic and acidic residues" evidence="8">
    <location>
        <begin position="783"/>
        <end position="811"/>
    </location>
</feature>
<dbReference type="Gene3D" id="3.30.160.60">
    <property type="entry name" value="Classic Zinc Finger"/>
    <property type="match status" value="2"/>
</dbReference>
<feature type="region of interest" description="Disordered" evidence="8">
    <location>
        <begin position="1370"/>
        <end position="1444"/>
    </location>
</feature>
<feature type="region of interest" description="Disordered" evidence="8">
    <location>
        <begin position="250"/>
        <end position="271"/>
    </location>
</feature>
<feature type="compositionally biased region" description="Acidic residues" evidence="8">
    <location>
        <begin position="709"/>
        <end position="720"/>
    </location>
</feature>
<feature type="compositionally biased region" description="Acidic residues" evidence="8">
    <location>
        <begin position="497"/>
        <end position="514"/>
    </location>
</feature>
<reference evidence="10" key="2">
    <citation type="submission" date="2021-01" db="UniProtKB">
        <authorList>
            <consortium name="EnsemblMetazoa"/>
        </authorList>
    </citation>
    <scope>IDENTIFICATION</scope>
</reference>
<evidence type="ECO:0000313" key="10">
    <source>
        <dbReference type="EnsemblMetazoa" id="XP_011675334"/>
    </source>
</evidence>
<dbReference type="PROSITE" id="PS00028">
    <property type="entry name" value="ZINC_FINGER_C2H2_1"/>
    <property type="match status" value="2"/>
</dbReference>
<feature type="compositionally biased region" description="Basic and acidic residues" evidence="8">
    <location>
        <begin position="250"/>
        <end position="261"/>
    </location>
</feature>
<feature type="region of interest" description="Disordered" evidence="8">
    <location>
        <begin position="2573"/>
        <end position="2606"/>
    </location>
</feature>
<feature type="compositionally biased region" description="Basic and acidic residues" evidence="8">
    <location>
        <begin position="904"/>
        <end position="929"/>
    </location>
</feature>
<dbReference type="RefSeq" id="XP_003726141.2">
    <property type="nucleotide sequence ID" value="XM_003726093.3"/>
</dbReference>
<reference evidence="11" key="1">
    <citation type="submission" date="2015-02" db="EMBL/GenBank/DDBJ databases">
        <title>Genome sequencing for Strongylocentrotus purpuratus.</title>
        <authorList>
            <person name="Murali S."/>
            <person name="Liu Y."/>
            <person name="Vee V."/>
            <person name="English A."/>
            <person name="Wang M."/>
            <person name="Skinner E."/>
            <person name="Han Y."/>
            <person name="Muzny D.M."/>
            <person name="Worley K.C."/>
            <person name="Gibbs R.A."/>
        </authorList>
    </citation>
    <scope>NUCLEOTIDE SEQUENCE</scope>
</reference>
<accession>A0A7M7HMY0</accession>
<evidence type="ECO:0000256" key="4">
    <source>
        <dbReference type="ARBA" id="ARBA00022771"/>
    </source>
</evidence>
<feature type="compositionally biased region" description="Basic residues" evidence="8">
    <location>
        <begin position="2589"/>
        <end position="2600"/>
    </location>
</feature>
<feature type="compositionally biased region" description="Low complexity" evidence="8">
    <location>
        <begin position="2106"/>
        <end position="2119"/>
    </location>
</feature>
<evidence type="ECO:0000256" key="7">
    <source>
        <dbReference type="PROSITE-ProRule" id="PRU00042"/>
    </source>
</evidence>
<dbReference type="RefSeq" id="XP_011675334.2">
    <property type="nucleotide sequence ID" value="XM_011677032.2"/>
</dbReference>
<feature type="region of interest" description="Disordered" evidence="8">
    <location>
        <begin position="2092"/>
        <end position="2119"/>
    </location>
</feature>
<feature type="region of interest" description="Disordered" evidence="8">
    <location>
        <begin position="492"/>
        <end position="635"/>
    </location>
</feature>
<evidence type="ECO:0000256" key="2">
    <source>
        <dbReference type="ARBA" id="ARBA00022723"/>
    </source>
</evidence>
<feature type="compositionally biased region" description="Polar residues" evidence="8">
    <location>
        <begin position="1212"/>
        <end position="1235"/>
    </location>
</feature>
<name>A0A7M7HMY0_STRPU</name>
<feature type="domain" description="C2H2-type" evidence="9">
    <location>
        <begin position="2806"/>
        <end position="2833"/>
    </location>
</feature>
<dbReference type="PROSITE" id="PS50157">
    <property type="entry name" value="ZINC_FINGER_C2H2_2"/>
    <property type="match status" value="2"/>
</dbReference>
<feature type="compositionally biased region" description="Basic and acidic residues" evidence="8">
    <location>
        <begin position="1175"/>
        <end position="1187"/>
    </location>
</feature>
<feature type="compositionally biased region" description="Low complexity" evidence="8">
    <location>
        <begin position="586"/>
        <end position="602"/>
    </location>
</feature>
<keyword evidence="4 7" id="KW-0863">Zinc-finger</keyword>
<feature type="region of interest" description="Disordered" evidence="8">
    <location>
        <begin position="2462"/>
        <end position="2492"/>
    </location>
</feature>
<feature type="compositionally biased region" description="Basic and acidic residues" evidence="8">
    <location>
        <begin position="515"/>
        <end position="524"/>
    </location>
</feature>
<feature type="compositionally biased region" description="Polar residues" evidence="8">
    <location>
        <begin position="262"/>
        <end position="271"/>
    </location>
</feature>
<dbReference type="EnsemblMetazoa" id="XM_011677032">
    <property type="protein sequence ID" value="XP_011675334"/>
    <property type="gene ID" value="LOC105443635"/>
</dbReference>
<dbReference type="InterPro" id="IPR036236">
    <property type="entry name" value="Znf_C2H2_sf"/>
</dbReference>
<protein>
    <recommendedName>
        <fullName evidence="9">C2H2-type domain-containing protein</fullName>
    </recommendedName>
</protein>
<feature type="region of interest" description="Disordered" evidence="8">
    <location>
        <begin position="2265"/>
        <end position="2289"/>
    </location>
</feature>
<dbReference type="GO" id="GO:0008270">
    <property type="term" value="F:zinc ion binding"/>
    <property type="evidence" value="ECO:0007669"/>
    <property type="project" value="UniProtKB-KW"/>
</dbReference>
<dbReference type="SUPFAM" id="SSF57667">
    <property type="entry name" value="beta-beta-alpha zinc fingers"/>
    <property type="match status" value="1"/>
</dbReference>
<keyword evidence="5" id="KW-0862">Zinc</keyword>
<keyword evidence="2" id="KW-0479">Metal-binding</keyword>
<feature type="region of interest" description="Disordered" evidence="8">
    <location>
        <begin position="14"/>
        <end position="39"/>
    </location>
</feature>
<feature type="compositionally biased region" description="Polar residues" evidence="8">
    <location>
        <begin position="848"/>
        <end position="869"/>
    </location>
</feature>
<dbReference type="InterPro" id="IPR050888">
    <property type="entry name" value="ZnF_C2H2-type_TF"/>
</dbReference>
<keyword evidence="6" id="KW-0539">Nucleus</keyword>
<evidence type="ECO:0000259" key="9">
    <source>
        <dbReference type="PROSITE" id="PS50157"/>
    </source>
</evidence>
<dbReference type="EnsemblMetazoa" id="XM_003726093">
    <property type="protein sequence ID" value="XP_003726141"/>
    <property type="gene ID" value="LOC105443635"/>
</dbReference>
<feature type="region of interest" description="Disordered" evidence="8">
    <location>
        <begin position="848"/>
        <end position="987"/>
    </location>
</feature>
<feature type="compositionally biased region" description="Polar residues" evidence="8">
    <location>
        <begin position="1069"/>
        <end position="1084"/>
    </location>
</feature>
<feature type="compositionally biased region" description="Basic and acidic residues" evidence="8">
    <location>
        <begin position="965"/>
        <end position="977"/>
    </location>
</feature>
<evidence type="ECO:0000256" key="5">
    <source>
        <dbReference type="ARBA" id="ARBA00022833"/>
    </source>
</evidence>